<protein>
    <submittedName>
        <fullName evidence="2">Uncharacterized protein</fullName>
    </submittedName>
</protein>
<keyword evidence="3" id="KW-1185">Reference proteome</keyword>
<dbReference type="Proteomes" id="UP000031036">
    <property type="component" value="Unassembled WGS sequence"/>
</dbReference>
<evidence type="ECO:0000313" key="3">
    <source>
        <dbReference type="Proteomes" id="UP000031036"/>
    </source>
</evidence>
<feature type="region of interest" description="Disordered" evidence="1">
    <location>
        <begin position="1"/>
        <end position="73"/>
    </location>
</feature>
<sequence length="102" mass="11353">MNAEGKAAPEGGEDQQNENDDLRSPPHSARGTDTPLKSKSTTPNKSNPNERRDDANDNKEEGHSDDTNVFFSCNTGTFDWTVVTLQRIREPKRGGRRKGVRI</sequence>
<accession>A0A0B2URK3</accession>
<gene>
    <name evidence="2" type="ORF">Tcan_01824</name>
</gene>
<organism evidence="2 3">
    <name type="scientific">Toxocara canis</name>
    <name type="common">Canine roundworm</name>
    <dbReference type="NCBI Taxonomy" id="6265"/>
    <lineage>
        <taxon>Eukaryota</taxon>
        <taxon>Metazoa</taxon>
        <taxon>Ecdysozoa</taxon>
        <taxon>Nematoda</taxon>
        <taxon>Chromadorea</taxon>
        <taxon>Rhabditida</taxon>
        <taxon>Spirurina</taxon>
        <taxon>Ascaridomorpha</taxon>
        <taxon>Ascaridoidea</taxon>
        <taxon>Toxocaridae</taxon>
        <taxon>Toxocara</taxon>
    </lineage>
</organism>
<comment type="caution">
    <text evidence="2">The sequence shown here is derived from an EMBL/GenBank/DDBJ whole genome shotgun (WGS) entry which is preliminary data.</text>
</comment>
<proteinExistence type="predicted"/>
<evidence type="ECO:0000313" key="2">
    <source>
        <dbReference type="EMBL" id="KHN71849.1"/>
    </source>
</evidence>
<feature type="compositionally biased region" description="Polar residues" evidence="1">
    <location>
        <begin position="35"/>
        <end position="47"/>
    </location>
</feature>
<reference evidence="2 3" key="1">
    <citation type="submission" date="2014-11" db="EMBL/GenBank/DDBJ databases">
        <title>Genetic blueprint of the zoonotic pathogen Toxocara canis.</title>
        <authorList>
            <person name="Zhu X.-Q."/>
            <person name="Korhonen P.K."/>
            <person name="Cai H."/>
            <person name="Young N.D."/>
            <person name="Nejsum P."/>
            <person name="von Samson-Himmelstjerna G."/>
            <person name="Boag P.R."/>
            <person name="Tan P."/>
            <person name="Li Q."/>
            <person name="Min J."/>
            <person name="Yang Y."/>
            <person name="Wang X."/>
            <person name="Fang X."/>
            <person name="Hall R.S."/>
            <person name="Hofmann A."/>
            <person name="Sternberg P.W."/>
            <person name="Jex A.R."/>
            <person name="Gasser R.B."/>
        </authorList>
    </citation>
    <scope>NUCLEOTIDE SEQUENCE [LARGE SCALE GENOMIC DNA]</scope>
    <source>
        <strain evidence="2">PN_DK_2014</strain>
    </source>
</reference>
<dbReference type="EMBL" id="JPKZ01018616">
    <property type="protein sequence ID" value="KHN71849.1"/>
    <property type="molecule type" value="Genomic_DNA"/>
</dbReference>
<dbReference type="AlphaFoldDB" id="A0A0B2URK3"/>
<name>A0A0B2URK3_TOXCA</name>
<evidence type="ECO:0000256" key="1">
    <source>
        <dbReference type="SAM" id="MobiDB-lite"/>
    </source>
</evidence>
<feature type="compositionally biased region" description="Basic and acidic residues" evidence="1">
    <location>
        <begin position="48"/>
        <end position="66"/>
    </location>
</feature>